<protein>
    <submittedName>
        <fullName evidence="2">Molybdopterin guanine dinucleotide biosynthesis accessory protein MobB</fullName>
    </submittedName>
</protein>
<keyword evidence="3" id="KW-1185">Reference proteome</keyword>
<accession>A0ABY1NRR4</accession>
<dbReference type="InterPro" id="IPR004435">
    <property type="entry name" value="MobB_dom"/>
</dbReference>
<gene>
    <name evidence="2" type="ORF">SAMN06265374_1728</name>
</gene>
<sequence length="173" mass="19240">MNNTPVFGVTGWKNSGKTQLVTSLIAEFTQRGLKVSTIKHAHHNFDIDRPGADSYRHREAGASEVALVSGRRWALMHELRDEDEPPLEAILPRLAPCDLILIEGYKRENHPKIEARRRESFDKGPLTKTDPNILAIAADHDVPGESVTIFDLNDINAIADFIQSHLGLKGTSQ</sequence>
<evidence type="ECO:0000313" key="3">
    <source>
        <dbReference type="Proteomes" id="UP001157914"/>
    </source>
</evidence>
<dbReference type="RefSeq" id="WP_155194804.1">
    <property type="nucleotide sequence ID" value="NZ_BAAAEA010000003.1"/>
</dbReference>
<dbReference type="Gene3D" id="3.40.50.300">
    <property type="entry name" value="P-loop containing nucleotide triphosphate hydrolases"/>
    <property type="match status" value="1"/>
</dbReference>
<evidence type="ECO:0000313" key="2">
    <source>
        <dbReference type="EMBL" id="SMP16648.1"/>
    </source>
</evidence>
<name>A0ABY1NRR4_9HYPH</name>
<dbReference type="Pfam" id="PF03205">
    <property type="entry name" value="MobB"/>
    <property type="match status" value="1"/>
</dbReference>
<dbReference type="SUPFAM" id="SSF52540">
    <property type="entry name" value="P-loop containing nucleoside triphosphate hydrolases"/>
    <property type="match status" value="1"/>
</dbReference>
<dbReference type="Proteomes" id="UP001157914">
    <property type="component" value="Unassembled WGS sequence"/>
</dbReference>
<dbReference type="EMBL" id="FXTT01000002">
    <property type="protein sequence ID" value="SMP16648.1"/>
    <property type="molecule type" value="Genomic_DNA"/>
</dbReference>
<dbReference type="PANTHER" id="PTHR40072">
    <property type="entry name" value="MOLYBDOPTERIN-GUANINE DINUCLEOTIDE BIOSYNTHESIS ADAPTER PROTEIN-RELATED"/>
    <property type="match status" value="1"/>
</dbReference>
<feature type="domain" description="Molybdopterin-guanine dinucleotide biosynthesis protein B (MobB)" evidence="1">
    <location>
        <begin position="6"/>
        <end position="139"/>
    </location>
</feature>
<evidence type="ECO:0000259" key="1">
    <source>
        <dbReference type="Pfam" id="PF03205"/>
    </source>
</evidence>
<comment type="caution">
    <text evidence="2">The sequence shown here is derived from an EMBL/GenBank/DDBJ whole genome shotgun (WGS) entry which is preliminary data.</text>
</comment>
<dbReference type="InterPro" id="IPR027417">
    <property type="entry name" value="P-loop_NTPase"/>
</dbReference>
<reference evidence="2 3" key="1">
    <citation type="submission" date="2017-05" db="EMBL/GenBank/DDBJ databases">
        <authorList>
            <person name="Varghese N."/>
            <person name="Submissions S."/>
        </authorList>
    </citation>
    <scope>NUCLEOTIDE SEQUENCE [LARGE SCALE GENOMIC DNA]</scope>
    <source>
        <strain evidence="2 3">DSM 15949</strain>
    </source>
</reference>
<dbReference type="CDD" id="cd03116">
    <property type="entry name" value="MobB"/>
    <property type="match status" value="1"/>
</dbReference>
<proteinExistence type="predicted"/>
<dbReference type="InterPro" id="IPR052539">
    <property type="entry name" value="MGD_biosynthesis_adapter"/>
</dbReference>
<organism evidence="2 3">
    <name type="scientific">Roseibium denhamense</name>
    <dbReference type="NCBI Taxonomy" id="76305"/>
    <lineage>
        <taxon>Bacteria</taxon>
        <taxon>Pseudomonadati</taxon>
        <taxon>Pseudomonadota</taxon>
        <taxon>Alphaproteobacteria</taxon>
        <taxon>Hyphomicrobiales</taxon>
        <taxon>Stappiaceae</taxon>
        <taxon>Roseibium</taxon>
    </lineage>
</organism>
<dbReference type="PANTHER" id="PTHR40072:SF1">
    <property type="entry name" value="MOLYBDOPTERIN-GUANINE DINUCLEOTIDE BIOSYNTHESIS ADAPTER PROTEIN"/>
    <property type="match status" value="1"/>
</dbReference>
<dbReference type="NCBIfam" id="TIGR00176">
    <property type="entry name" value="mobB"/>
    <property type="match status" value="1"/>
</dbReference>